<feature type="signal peptide" evidence="1">
    <location>
        <begin position="1"/>
        <end position="18"/>
    </location>
</feature>
<evidence type="ECO:0000256" key="1">
    <source>
        <dbReference type="SAM" id="SignalP"/>
    </source>
</evidence>
<dbReference type="EMBL" id="MF975424">
    <property type="protein sequence ID" value="AUF73000.1"/>
    <property type="molecule type" value="mRNA"/>
</dbReference>
<protein>
    <submittedName>
        <fullName evidence="2">Chemosensory protein</fullName>
    </submittedName>
</protein>
<dbReference type="Pfam" id="PF03392">
    <property type="entry name" value="OS-D"/>
    <property type="match status" value="1"/>
</dbReference>
<dbReference type="Gene3D" id="1.10.2080.10">
    <property type="entry name" value="Insect odorant-binding protein A10/Ejaculatory bulb-specific protein 3"/>
    <property type="match status" value="1"/>
</dbReference>
<feature type="chain" id="PRO_5014150898" evidence="1">
    <location>
        <begin position="19"/>
        <end position="123"/>
    </location>
</feature>
<dbReference type="InterPro" id="IPR036682">
    <property type="entry name" value="OS_D_A10/PebIII_sf"/>
</dbReference>
<dbReference type="PANTHER" id="PTHR11257:SF12">
    <property type="entry name" value="EJACULATORY BULB-SPECIFIC PROTEIN 3-RELATED"/>
    <property type="match status" value="1"/>
</dbReference>
<name>A0A2H4ZB60_ANOCN</name>
<dbReference type="InterPro" id="IPR005055">
    <property type="entry name" value="A10/PebIII"/>
</dbReference>
<dbReference type="AlphaFoldDB" id="A0A2H4ZB60"/>
<evidence type="ECO:0000313" key="2">
    <source>
        <dbReference type="EMBL" id="AUF73000.1"/>
    </source>
</evidence>
<reference evidence="2" key="1">
    <citation type="journal article" date="2017" name="Sci. Rep.">
        <title>Antennal transcriptome analysis and expression profiles of olfactory genes in Anoplophora chinensis.</title>
        <authorList>
            <person name="Wang J."/>
            <person name="Hu P."/>
            <person name="Gao P."/>
            <person name="Tao J."/>
            <person name="Luo Y."/>
        </authorList>
    </citation>
    <scope>NUCLEOTIDE SEQUENCE</scope>
</reference>
<accession>A0A2H4ZB60</accession>
<keyword evidence="1" id="KW-0732">Signal</keyword>
<proteinExistence type="evidence at transcript level"/>
<dbReference type="SUPFAM" id="SSF100910">
    <property type="entry name" value="Chemosensory protein Csp2"/>
    <property type="match status" value="1"/>
</dbReference>
<dbReference type="PANTHER" id="PTHR11257">
    <property type="entry name" value="CHEMOSENSORY PROTEIN-RELATED"/>
    <property type="match status" value="1"/>
</dbReference>
<sequence length="123" mass="14373">MYFFSGLVCLICISSVIGQKYSNKYDHIDIDRILSSKRVLNNYIKCILDQGPCTPDGREFRDHVPEAITTNCAKCTEAQINIIRKTSVFIMKNRPEDWEKIKNKFDPQEKYKDSFMKFINGHN</sequence>
<organism evidence="2">
    <name type="scientific">Anoplophora chinensis</name>
    <name type="common">Citrus longhorn beetle</name>
    <dbReference type="NCBI Taxonomy" id="217632"/>
    <lineage>
        <taxon>Eukaryota</taxon>
        <taxon>Metazoa</taxon>
        <taxon>Ecdysozoa</taxon>
        <taxon>Arthropoda</taxon>
        <taxon>Hexapoda</taxon>
        <taxon>Insecta</taxon>
        <taxon>Pterygota</taxon>
        <taxon>Neoptera</taxon>
        <taxon>Endopterygota</taxon>
        <taxon>Coleoptera</taxon>
        <taxon>Polyphaga</taxon>
        <taxon>Cucujiformia</taxon>
        <taxon>Chrysomeloidea</taxon>
        <taxon>Cerambycidae</taxon>
        <taxon>Lamiinae</taxon>
        <taxon>Lamiini</taxon>
        <taxon>Anoplophora</taxon>
    </lineage>
</organism>